<dbReference type="EMBL" id="CP036268">
    <property type="protein sequence ID" value="QDT39445.1"/>
    <property type="molecule type" value="Genomic_DNA"/>
</dbReference>
<evidence type="ECO:0000256" key="4">
    <source>
        <dbReference type="ARBA" id="ARBA00022989"/>
    </source>
</evidence>
<reference evidence="7 8" key="1">
    <citation type="submission" date="2019-02" db="EMBL/GenBank/DDBJ databases">
        <title>Deep-cultivation of Planctomycetes and their phenomic and genomic characterization uncovers novel biology.</title>
        <authorList>
            <person name="Wiegand S."/>
            <person name="Jogler M."/>
            <person name="Boedeker C."/>
            <person name="Pinto D."/>
            <person name="Vollmers J."/>
            <person name="Rivas-Marin E."/>
            <person name="Kohn T."/>
            <person name="Peeters S.H."/>
            <person name="Heuer A."/>
            <person name="Rast P."/>
            <person name="Oberbeckmann S."/>
            <person name="Bunk B."/>
            <person name="Jeske O."/>
            <person name="Meyerdierks A."/>
            <person name="Storesund J.E."/>
            <person name="Kallscheuer N."/>
            <person name="Luecker S."/>
            <person name="Lage O.M."/>
            <person name="Pohl T."/>
            <person name="Merkel B.J."/>
            <person name="Hornburger P."/>
            <person name="Mueller R.-W."/>
            <person name="Bruemmer F."/>
            <person name="Labrenz M."/>
            <person name="Spormann A.M."/>
            <person name="Op den Camp H."/>
            <person name="Overmann J."/>
            <person name="Amann R."/>
            <person name="Jetten M.S.M."/>
            <person name="Mascher T."/>
            <person name="Medema M.H."/>
            <person name="Devos D.P."/>
            <person name="Kaster A.-K."/>
            <person name="Ovreas L."/>
            <person name="Rohde M."/>
            <person name="Galperin M.Y."/>
            <person name="Jogler C."/>
        </authorList>
    </citation>
    <scope>NUCLEOTIDE SEQUENCE [LARGE SCALE GENOMIC DNA]</scope>
    <source>
        <strain evidence="7 8">Pan189</strain>
    </source>
</reference>
<comment type="subcellular location">
    <subcellularLocation>
        <location evidence="1">Membrane</location>
        <topology evidence="1">Multi-pass membrane protein</topology>
    </subcellularLocation>
</comment>
<dbReference type="AlphaFoldDB" id="A0A517R6H5"/>
<dbReference type="Proteomes" id="UP000317318">
    <property type="component" value="Chromosome"/>
</dbReference>
<feature type="transmembrane region" description="Helical" evidence="6">
    <location>
        <begin position="159"/>
        <end position="177"/>
    </location>
</feature>
<dbReference type="InterPro" id="IPR044878">
    <property type="entry name" value="UbiA_sf"/>
</dbReference>
<evidence type="ECO:0000313" key="8">
    <source>
        <dbReference type="Proteomes" id="UP000317318"/>
    </source>
</evidence>
<feature type="transmembrane region" description="Helical" evidence="6">
    <location>
        <begin position="84"/>
        <end position="114"/>
    </location>
</feature>
<evidence type="ECO:0000313" key="7">
    <source>
        <dbReference type="EMBL" id="QDT39445.1"/>
    </source>
</evidence>
<keyword evidence="4 6" id="KW-1133">Transmembrane helix</keyword>
<dbReference type="CDD" id="cd13964">
    <property type="entry name" value="PT_UbiA_1"/>
    <property type="match status" value="1"/>
</dbReference>
<keyword evidence="3 6" id="KW-0812">Transmembrane</keyword>
<keyword evidence="5 6" id="KW-0472">Membrane</keyword>
<name>A0A517R6H5_9PLAN</name>
<feature type="transmembrane region" description="Helical" evidence="6">
    <location>
        <begin position="30"/>
        <end position="50"/>
    </location>
</feature>
<keyword evidence="2" id="KW-1003">Cell membrane</keyword>
<proteinExistence type="predicted"/>
<dbReference type="PANTHER" id="PTHR42723:SF1">
    <property type="entry name" value="CHLOROPHYLL SYNTHASE, CHLOROPLASTIC"/>
    <property type="match status" value="1"/>
</dbReference>
<dbReference type="InterPro" id="IPR050475">
    <property type="entry name" value="Prenyltransferase_related"/>
</dbReference>
<dbReference type="Pfam" id="PF01040">
    <property type="entry name" value="UbiA"/>
    <property type="match status" value="1"/>
</dbReference>
<keyword evidence="7" id="KW-0808">Transferase</keyword>
<dbReference type="Gene3D" id="1.10.357.140">
    <property type="entry name" value="UbiA prenyltransferase"/>
    <property type="match status" value="1"/>
</dbReference>
<feature type="transmembrane region" description="Helical" evidence="6">
    <location>
        <begin position="277"/>
        <end position="294"/>
    </location>
</feature>
<protein>
    <submittedName>
        <fullName evidence="7">Prenyltransferase</fullName>
    </submittedName>
</protein>
<gene>
    <name evidence="7" type="ORF">Pan189_38530</name>
</gene>
<keyword evidence="8" id="KW-1185">Reference proteome</keyword>
<accession>A0A517R6H5</accession>
<dbReference type="KEGG" id="svp:Pan189_38530"/>
<dbReference type="GO" id="GO:0016020">
    <property type="term" value="C:membrane"/>
    <property type="evidence" value="ECO:0007669"/>
    <property type="project" value="UniProtKB-SubCell"/>
</dbReference>
<dbReference type="InterPro" id="IPR000537">
    <property type="entry name" value="UbiA_prenyltransferase"/>
</dbReference>
<organism evidence="7 8">
    <name type="scientific">Stratiformator vulcanicus</name>
    <dbReference type="NCBI Taxonomy" id="2527980"/>
    <lineage>
        <taxon>Bacteria</taxon>
        <taxon>Pseudomonadati</taxon>
        <taxon>Planctomycetota</taxon>
        <taxon>Planctomycetia</taxon>
        <taxon>Planctomycetales</taxon>
        <taxon>Planctomycetaceae</taxon>
        <taxon>Stratiformator</taxon>
    </lineage>
</organism>
<evidence type="ECO:0000256" key="2">
    <source>
        <dbReference type="ARBA" id="ARBA00022475"/>
    </source>
</evidence>
<feature type="transmembrane region" description="Helical" evidence="6">
    <location>
        <begin position="222"/>
        <end position="239"/>
    </location>
</feature>
<evidence type="ECO:0000256" key="1">
    <source>
        <dbReference type="ARBA" id="ARBA00004141"/>
    </source>
</evidence>
<feature type="transmembrane region" description="Helical" evidence="6">
    <location>
        <begin position="189"/>
        <end position="210"/>
    </location>
</feature>
<dbReference type="PANTHER" id="PTHR42723">
    <property type="entry name" value="CHLOROPHYLL SYNTHASE"/>
    <property type="match status" value="1"/>
</dbReference>
<evidence type="ECO:0000256" key="3">
    <source>
        <dbReference type="ARBA" id="ARBA00022692"/>
    </source>
</evidence>
<evidence type="ECO:0000256" key="6">
    <source>
        <dbReference type="SAM" id="Phobius"/>
    </source>
</evidence>
<dbReference type="GO" id="GO:0016765">
    <property type="term" value="F:transferase activity, transferring alkyl or aryl (other than methyl) groups"/>
    <property type="evidence" value="ECO:0007669"/>
    <property type="project" value="InterPro"/>
</dbReference>
<feature type="transmembrane region" description="Helical" evidence="6">
    <location>
        <begin position="251"/>
        <end position="271"/>
    </location>
</feature>
<sequence>MRLPAVFSAMSNIAAGYALAGGDLSTSTKLLWLGCAVLASVGLYLSGMIWNDVFDRAADEFERPERPIPSGAISPKAAGRLASALMLAGILFAAALGMGGVIIALLIAGAVFAYDGLLKETFVGPGAMGLCRLLNVLLGAAAVGMGTTGDVLPMHLMPAIIYAAVMGVYIGGVTWFARTESQQSGRIELIGAAIIINGAILLFAAALGGAFSAEWFPDVGPVRALICYAALAFSLNMRIGRAVKEPTPRHVQTAVRVLLLTVIVLDAAAVYAASGNVVAAGITAALIVPTVALARRMAVT</sequence>
<evidence type="ECO:0000256" key="5">
    <source>
        <dbReference type="ARBA" id="ARBA00023136"/>
    </source>
</evidence>